<organism evidence="1 2">
    <name type="scientific">Odynerus spinipes</name>
    <dbReference type="NCBI Taxonomy" id="1348599"/>
    <lineage>
        <taxon>Eukaryota</taxon>
        <taxon>Metazoa</taxon>
        <taxon>Ecdysozoa</taxon>
        <taxon>Arthropoda</taxon>
        <taxon>Hexapoda</taxon>
        <taxon>Insecta</taxon>
        <taxon>Pterygota</taxon>
        <taxon>Neoptera</taxon>
        <taxon>Endopterygota</taxon>
        <taxon>Hymenoptera</taxon>
        <taxon>Apocrita</taxon>
        <taxon>Aculeata</taxon>
        <taxon>Vespoidea</taxon>
        <taxon>Vespidae</taxon>
        <taxon>Eumeninae</taxon>
        <taxon>Odynerus</taxon>
    </lineage>
</organism>
<sequence>MDKTCCGCGTRVAKPITCMSCNIISHPACLQRTGHQFNNGQFVDCKTKNCQKSPSKDEFLLGKIQSLIRDEFDKFRGEIVKMYREEMEVLRASVSEIAKRVSIIEGKIEEFGQVSDTPVKTVDEEEILLEIMERERRASNIILFNLEETLSSSSTSSTSSTSQGSSSLTDKDLVKDVLAVINPEGVIIKGCMRIGRKTPDRVRPVRVTLSSKQEVQEILKHKFKYVGPVKIFQDRTEKQRAHLDRLRQELKSLINSGVTSKTIRYVNGTPRIVDMSFSIKKKN</sequence>
<evidence type="ECO:0000313" key="2">
    <source>
        <dbReference type="Proteomes" id="UP001258017"/>
    </source>
</evidence>
<comment type="caution">
    <text evidence="1">The sequence shown here is derived from an EMBL/GenBank/DDBJ whole genome shotgun (WGS) entry which is preliminary data.</text>
</comment>
<dbReference type="AlphaFoldDB" id="A0AAD9RF29"/>
<reference evidence="1" key="1">
    <citation type="submission" date="2021-08" db="EMBL/GenBank/DDBJ databases">
        <authorList>
            <person name="Misof B."/>
            <person name="Oliver O."/>
            <person name="Podsiadlowski L."/>
            <person name="Donath A."/>
            <person name="Peters R."/>
            <person name="Mayer C."/>
            <person name="Rust J."/>
            <person name="Gunkel S."/>
            <person name="Lesny P."/>
            <person name="Martin S."/>
            <person name="Oeyen J.P."/>
            <person name="Petersen M."/>
            <person name="Panagiotis P."/>
            <person name="Wilbrandt J."/>
            <person name="Tanja T."/>
        </authorList>
    </citation>
    <scope>NUCLEOTIDE SEQUENCE</scope>
    <source>
        <strain evidence="1">GBR_01_08_01A</strain>
        <tissue evidence="1">Thorax + abdomen</tissue>
    </source>
</reference>
<evidence type="ECO:0000313" key="1">
    <source>
        <dbReference type="EMBL" id="KAK2577881.1"/>
    </source>
</evidence>
<dbReference type="Proteomes" id="UP001258017">
    <property type="component" value="Unassembled WGS sequence"/>
</dbReference>
<reference evidence="1" key="2">
    <citation type="journal article" date="2023" name="Commun. Biol.">
        <title>Intrasexual cuticular hydrocarbon dimorphism in a wasp sheds light on hydrocarbon biosynthesis genes in Hymenoptera.</title>
        <authorList>
            <person name="Moris V.C."/>
            <person name="Podsiadlowski L."/>
            <person name="Martin S."/>
            <person name="Oeyen J.P."/>
            <person name="Donath A."/>
            <person name="Petersen M."/>
            <person name="Wilbrandt J."/>
            <person name="Misof B."/>
            <person name="Liedtke D."/>
            <person name="Thamm M."/>
            <person name="Scheiner R."/>
            <person name="Schmitt T."/>
            <person name="Niehuis O."/>
        </authorList>
    </citation>
    <scope>NUCLEOTIDE SEQUENCE</scope>
    <source>
        <strain evidence="1">GBR_01_08_01A</strain>
    </source>
</reference>
<dbReference type="EMBL" id="JAIFRP010001005">
    <property type="protein sequence ID" value="KAK2577881.1"/>
    <property type="molecule type" value="Genomic_DNA"/>
</dbReference>
<gene>
    <name evidence="1" type="ORF">KPH14_012828</name>
</gene>
<proteinExistence type="predicted"/>
<name>A0AAD9RF29_9HYME</name>
<protein>
    <submittedName>
        <fullName evidence="1">Uncharacterized protein</fullName>
    </submittedName>
</protein>
<accession>A0AAD9RF29</accession>
<keyword evidence="2" id="KW-1185">Reference proteome</keyword>